<sequence length="95" mass="10609">MTSVLQFESCRSAVGEFKGKFVTRLLTGQEAPCRVACAYLEKSAMTRPSTMDPPCIGDQNLGRECDEYVTCSEDDPVSERNVRREYVAEGLCDME</sequence>
<dbReference type="Proteomes" id="UP000838756">
    <property type="component" value="Unassembled WGS sequence"/>
</dbReference>
<evidence type="ECO:0000313" key="1">
    <source>
        <dbReference type="EMBL" id="CAH2267386.1"/>
    </source>
</evidence>
<evidence type="ECO:0000313" key="2">
    <source>
        <dbReference type="Proteomes" id="UP000838756"/>
    </source>
</evidence>
<reference evidence="1" key="1">
    <citation type="submission" date="2022-03" db="EMBL/GenBank/DDBJ databases">
        <authorList>
            <person name="Lindestad O."/>
        </authorList>
    </citation>
    <scope>NUCLEOTIDE SEQUENCE</scope>
</reference>
<proteinExistence type="predicted"/>
<name>A0A8S4SJN2_9NEOP</name>
<gene>
    <name evidence="1" type="primary">jg27569</name>
    <name evidence="1" type="ORF">PAEG_LOCUS25941</name>
</gene>
<protein>
    <submittedName>
        <fullName evidence="1">Jg27569 protein</fullName>
    </submittedName>
</protein>
<comment type="caution">
    <text evidence="1">The sequence shown here is derived from an EMBL/GenBank/DDBJ whole genome shotgun (WGS) entry which is preliminary data.</text>
</comment>
<keyword evidence="2" id="KW-1185">Reference proteome</keyword>
<organism evidence="1 2">
    <name type="scientific">Pararge aegeria aegeria</name>
    <dbReference type="NCBI Taxonomy" id="348720"/>
    <lineage>
        <taxon>Eukaryota</taxon>
        <taxon>Metazoa</taxon>
        <taxon>Ecdysozoa</taxon>
        <taxon>Arthropoda</taxon>
        <taxon>Hexapoda</taxon>
        <taxon>Insecta</taxon>
        <taxon>Pterygota</taxon>
        <taxon>Neoptera</taxon>
        <taxon>Endopterygota</taxon>
        <taxon>Lepidoptera</taxon>
        <taxon>Glossata</taxon>
        <taxon>Ditrysia</taxon>
        <taxon>Papilionoidea</taxon>
        <taxon>Nymphalidae</taxon>
        <taxon>Satyrinae</taxon>
        <taxon>Satyrini</taxon>
        <taxon>Parargina</taxon>
        <taxon>Pararge</taxon>
    </lineage>
</organism>
<dbReference type="AlphaFoldDB" id="A0A8S4SJN2"/>
<accession>A0A8S4SJN2</accession>
<dbReference type="EMBL" id="CAKXAJ010026350">
    <property type="protein sequence ID" value="CAH2267386.1"/>
    <property type="molecule type" value="Genomic_DNA"/>
</dbReference>